<protein>
    <submittedName>
        <fullName evidence="7">NAD(P)/FAD-dependent oxidoreductase</fullName>
        <ecNumber evidence="7">1.6.5.-</ecNumber>
    </submittedName>
</protein>
<dbReference type="RefSeq" id="WP_368380823.1">
    <property type="nucleotide sequence ID" value="NZ_JBFRYA010000004.1"/>
</dbReference>
<keyword evidence="4" id="KW-0274">FAD</keyword>
<keyword evidence="3" id="KW-0285">Flavoprotein</keyword>
<dbReference type="Gene3D" id="3.50.50.100">
    <property type="match status" value="1"/>
</dbReference>
<name>A0ABV3U3Z6_9GAMM</name>
<evidence type="ECO:0000256" key="5">
    <source>
        <dbReference type="ARBA" id="ARBA00023002"/>
    </source>
</evidence>
<comment type="cofactor">
    <cofactor evidence="1">
        <name>FAD</name>
        <dbReference type="ChEBI" id="CHEBI:57692"/>
    </cofactor>
</comment>
<dbReference type="Pfam" id="PF07992">
    <property type="entry name" value="Pyr_redox_2"/>
    <property type="match status" value="1"/>
</dbReference>
<dbReference type="InterPro" id="IPR051169">
    <property type="entry name" value="NADH-Q_oxidoreductase"/>
</dbReference>
<evidence type="ECO:0000256" key="2">
    <source>
        <dbReference type="ARBA" id="ARBA00005272"/>
    </source>
</evidence>
<reference evidence="7 8" key="1">
    <citation type="journal article" date="2011" name="Int. J. Syst. Evol. Microbiol.">
        <title>Zhongshania antarctica gen. nov., sp. nov. and Zhongshania guokunii sp. nov., gammaproteobacteria respectively isolated from coastal attached (fast) ice and surface seawater of the Antarctic.</title>
        <authorList>
            <person name="Li H.J."/>
            <person name="Zhang X.Y."/>
            <person name="Chen C.X."/>
            <person name="Zhang Y.J."/>
            <person name="Gao Z.M."/>
            <person name="Yu Y."/>
            <person name="Chen X.L."/>
            <person name="Chen B."/>
            <person name="Zhang Y.Z."/>
        </authorList>
    </citation>
    <scope>NUCLEOTIDE SEQUENCE [LARGE SCALE GENOMIC DNA]</scope>
    <source>
        <strain evidence="7 8">ZS6-22T</strain>
    </source>
</reference>
<dbReference type="PANTHER" id="PTHR42913:SF3">
    <property type="entry name" value="64 KDA MITOCHONDRIAL NADH DEHYDROGENASE (EUROFUNG)"/>
    <property type="match status" value="1"/>
</dbReference>
<evidence type="ECO:0000256" key="4">
    <source>
        <dbReference type="ARBA" id="ARBA00022827"/>
    </source>
</evidence>
<dbReference type="EMBL" id="JBFRYA010000004">
    <property type="protein sequence ID" value="MEX1668538.1"/>
    <property type="molecule type" value="Genomic_DNA"/>
</dbReference>
<dbReference type="InterPro" id="IPR023753">
    <property type="entry name" value="FAD/NAD-binding_dom"/>
</dbReference>
<accession>A0ABV3U3Z6</accession>
<gene>
    <name evidence="7" type="ORF">AB4876_06425</name>
</gene>
<dbReference type="GO" id="GO:0016491">
    <property type="term" value="F:oxidoreductase activity"/>
    <property type="evidence" value="ECO:0007669"/>
    <property type="project" value="UniProtKB-KW"/>
</dbReference>
<evidence type="ECO:0000259" key="6">
    <source>
        <dbReference type="Pfam" id="PF07992"/>
    </source>
</evidence>
<dbReference type="Proteomes" id="UP001557485">
    <property type="component" value="Unassembled WGS sequence"/>
</dbReference>
<dbReference type="EC" id="1.6.5.-" evidence="7"/>
<sequence length="437" mass="47798">MENIVIVGGGAGGLALATQLGQKFKRSNTIQIILIDKSPMHIWKPLLHEVAAGSIDSSFDELNYRYHGKKKHFNFLLGSLETVDPQHKILHLAERRDDQGELITPKQSLAYEYLVIAIGGVSNDFGVTGAREHCYFLDDKNQAERFHQHLLNQTDKLSCSSLSNDSADRATPVLRIAIVGGGATGVELAAELQHTALGLSGYQRSEAGKVNYKITLIEAGPRILPALSEKLSKAATRTLERIGIEVRCNTGVKRCASEGFTTGNDETIQCDIRVWAAGIKAPPLLSNIPALEANNRNQLLVLPTLQASKNEHIFVIGDCASCPLPEGGFVPPRAQAAHQMASLVYTNLLRSRRNKPLKNFRYRDFGSLVSLSNYNTVGGLMSGFVGSEMRIGGPIARLAYLSLYRMHLLAIHGLYNSLLIAVAGRIHRAIKPKLKLH</sequence>
<organism evidence="7 8">
    <name type="scientific">Zhongshania guokunii</name>
    <dbReference type="NCBI Taxonomy" id="641783"/>
    <lineage>
        <taxon>Bacteria</taxon>
        <taxon>Pseudomonadati</taxon>
        <taxon>Pseudomonadota</taxon>
        <taxon>Gammaproteobacteria</taxon>
        <taxon>Cellvibrionales</taxon>
        <taxon>Spongiibacteraceae</taxon>
        <taxon>Zhongshania</taxon>
    </lineage>
</organism>
<evidence type="ECO:0000256" key="3">
    <source>
        <dbReference type="ARBA" id="ARBA00022630"/>
    </source>
</evidence>
<proteinExistence type="inferred from homology"/>
<evidence type="ECO:0000256" key="1">
    <source>
        <dbReference type="ARBA" id="ARBA00001974"/>
    </source>
</evidence>
<evidence type="ECO:0000313" key="7">
    <source>
        <dbReference type="EMBL" id="MEX1668538.1"/>
    </source>
</evidence>
<dbReference type="PANTHER" id="PTHR42913">
    <property type="entry name" value="APOPTOSIS-INDUCING FACTOR 1"/>
    <property type="match status" value="1"/>
</dbReference>
<comment type="similarity">
    <text evidence="2">Belongs to the NADH dehydrogenase family.</text>
</comment>
<feature type="domain" description="FAD/NAD(P)-binding" evidence="6">
    <location>
        <begin position="3"/>
        <end position="341"/>
    </location>
</feature>
<comment type="caution">
    <text evidence="7">The sequence shown here is derived from an EMBL/GenBank/DDBJ whole genome shotgun (WGS) entry which is preliminary data.</text>
</comment>
<dbReference type="PRINTS" id="PR00411">
    <property type="entry name" value="PNDRDTASEI"/>
</dbReference>
<dbReference type="SUPFAM" id="SSF51905">
    <property type="entry name" value="FAD/NAD(P)-binding domain"/>
    <property type="match status" value="2"/>
</dbReference>
<dbReference type="PRINTS" id="PR00368">
    <property type="entry name" value="FADPNR"/>
</dbReference>
<keyword evidence="8" id="KW-1185">Reference proteome</keyword>
<dbReference type="InterPro" id="IPR036188">
    <property type="entry name" value="FAD/NAD-bd_sf"/>
</dbReference>
<keyword evidence="5 7" id="KW-0560">Oxidoreductase</keyword>
<evidence type="ECO:0000313" key="8">
    <source>
        <dbReference type="Proteomes" id="UP001557485"/>
    </source>
</evidence>